<evidence type="ECO:0000256" key="4">
    <source>
        <dbReference type="ARBA" id="ARBA00005156"/>
    </source>
</evidence>
<dbReference type="RefSeq" id="XP_033677590.1">
    <property type="nucleotide sequence ID" value="XM_033819622.1"/>
</dbReference>
<evidence type="ECO:0000256" key="6">
    <source>
        <dbReference type="ARBA" id="ARBA00021797"/>
    </source>
</evidence>
<evidence type="ECO:0000256" key="9">
    <source>
        <dbReference type="ARBA" id="ARBA00022833"/>
    </source>
</evidence>
<feature type="domain" description="DPH-type MB" evidence="14">
    <location>
        <begin position="150"/>
        <end position="233"/>
    </location>
</feature>
<evidence type="ECO:0000313" key="15">
    <source>
        <dbReference type="EMBL" id="KAF2242586.1"/>
    </source>
</evidence>
<keyword evidence="10" id="KW-0408">Iron</keyword>
<evidence type="ECO:0000256" key="5">
    <source>
        <dbReference type="ARBA" id="ARBA00006169"/>
    </source>
</evidence>
<evidence type="ECO:0000256" key="7">
    <source>
        <dbReference type="ARBA" id="ARBA00022490"/>
    </source>
</evidence>
<dbReference type="PANTHER" id="PTHR21454:SF46">
    <property type="entry name" value="DIPHTHAMIDE BIOSYNTHESIS PROTEIN 4"/>
    <property type="match status" value="1"/>
</dbReference>
<feature type="region of interest" description="Disordered" evidence="12">
    <location>
        <begin position="80"/>
        <end position="99"/>
    </location>
</feature>
<dbReference type="AlphaFoldDB" id="A0A6A6HWY2"/>
<dbReference type="InterPro" id="IPR036869">
    <property type="entry name" value="J_dom_sf"/>
</dbReference>
<evidence type="ECO:0000313" key="16">
    <source>
        <dbReference type="Proteomes" id="UP000800094"/>
    </source>
</evidence>
<feature type="domain" description="J" evidence="13">
    <location>
        <begin position="9"/>
        <end position="126"/>
    </location>
</feature>
<organism evidence="15 16">
    <name type="scientific">Trematosphaeria pertusa</name>
    <dbReference type="NCBI Taxonomy" id="390896"/>
    <lineage>
        <taxon>Eukaryota</taxon>
        <taxon>Fungi</taxon>
        <taxon>Dikarya</taxon>
        <taxon>Ascomycota</taxon>
        <taxon>Pezizomycotina</taxon>
        <taxon>Dothideomycetes</taxon>
        <taxon>Pleosporomycetidae</taxon>
        <taxon>Pleosporales</taxon>
        <taxon>Massarineae</taxon>
        <taxon>Trematosphaeriaceae</taxon>
        <taxon>Trematosphaeria</taxon>
    </lineage>
</organism>
<dbReference type="GO" id="GO:0046872">
    <property type="term" value="F:metal ion binding"/>
    <property type="evidence" value="ECO:0007669"/>
    <property type="project" value="UniProtKB-KW"/>
</dbReference>
<keyword evidence="8" id="KW-0479">Metal-binding</keyword>
<dbReference type="PANTHER" id="PTHR21454">
    <property type="entry name" value="DPH3 HOMOLOG-RELATED"/>
    <property type="match status" value="1"/>
</dbReference>
<comment type="pathway">
    <text evidence="4">Protein modification; peptidyl-diphthamide biosynthesis.</text>
</comment>
<dbReference type="GeneID" id="54572952"/>
<evidence type="ECO:0000256" key="11">
    <source>
        <dbReference type="ARBA" id="ARBA00023242"/>
    </source>
</evidence>
<dbReference type="PROSITE" id="PS50076">
    <property type="entry name" value="DNAJ_2"/>
    <property type="match status" value="1"/>
</dbReference>
<dbReference type="GO" id="GO:0017183">
    <property type="term" value="P:protein histidyl modification to diphthamide"/>
    <property type="evidence" value="ECO:0007669"/>
    <property type="project" value="UniProtKB-UniPathway"/>
</dbReference>
<dbReference type="UniPathway" id="UPA00559"/>
<comment type="subcellular location">
    <subcellularLocation>
        <location evidence="3">Cytoplasm</location>
    </subcellularLocation>
    <subcellularLocation>
        <location evidence="2">Nucleus</location>
    </subcellularLocation>
</comment>
<dbReference type="InterPro" id="IPR044248">
    <property type="entry name" value="DPH3/4-like"/>
</dbReference>
<protein>
    <recommendedName>
        <fullName evidence="6">Diphthamide biosynthesis protein 4</fullName>
    </recommendedName>
</protein>
<dbReference type="PROSITE" id="PS51074">
    <property type="entry name" value="DPH_MB"/>
    <property type="match status" value="1"/>
</dbReference>
<keyword evidence="16" id="KW-1185">Reference proteome</keyword>
<keyword evidence="11" id="KW-0539">Nucleus</keyword>
<dbReference type="InterPro" id="IPR001623">
    <property type="entry name" value="DnaJ_domain"/>
</dbReference>
<dbReference type="GO" id="GO:0005634">
    <property type="term" value="C:nucleus"/>
    <property type="evidence" value="ECO:0007669"/>
    <property type="project" value="UniProtKB-SubCell"/>
</dbReference>
<dbReference type="SUPFAM" id="SSF144217">
    <property type="entry name" value="CSL zinc finger"/>
    <property type="match status" value="1"/>
</dbReference>
<proteinExistence type="inferred from homology"/>
<evidence type="ECO:0000259" key="13">
    <source>
        <dbReference type="PROSITE" id="PS50076"/>
    </source>
</evidence>
<evidence type="ECO:0000256" key="1">
    <source>
        <dbReference type="ARBA" id="ARBA00003474"/>
    </source>
</evidence>
<keyword evidence="9" id="KW-0862">Zinc</keyword>
<dbReference type="Gene3D" id="3.10.660.10">
    <property type="entry name" value="DPH Zinc finger"/>
    <property type="match status" value="1"/>
</dbReference>
<dbReference type="InterPro" id="IPR007872">
    <property type="entry name" value="DPH_MB_dom"/>
</dbReference>
<evidence type="ECO:0000256" key="10">
    <source>
        <dbReference type="ARBA" id="ARBA00023004"/>
    </source>
</evidence>
<reference evidence="15" key="1">
    <citation type="journal article" date="2020" name="Stud. Mycol.">
        <title>101 Dothideomycetes genomes: a test case for predicting lifestyles and emergence of pathogens.</title>
        <authorList>
            <person name="Haridas S."/>
            <person name="Albert R."/>
            <person name="Binder M."/>
            <person name="Bloem J."/>
            <person name="Labutti K."/>
            <person name="Salamov A."/>
            <person name="Andreopoulos B."/>
            <person name="Baker S."/>
            <person name="Barry K."/>
            <person name="Bills G."/>
            <person name="Bluhm B."/>
            <person name="Cannon C."/>
            <person name="Castanera R."/>
            <person name="Culley D."/>
            <person name="Daum C."/>
            <person name="Ezra D."/>
            <person name="Gonzalez J."/>
            <person name="Henrissat B."/>
            <person name="Kuo A."/>
            <person name="Liang C."/>
            <person name="Lipzen A."/>
            <person name="Lutzoni F."/>
            <person name="Magnuson J."/>
            <person name="Mondo S."/>
            <person name="Nolan M."/>
            <person name="Ohm R."/>
            <person name="Pangilinan J."/>
            <person name="Park H.-J."/>
            <person name="Ramirez L."/>
            <person name="Alfaro M."/>
            <person name="Sun H."/>
            <person name="Tritt A."/>
            <person name="Yoshinaga Y."/>
            <person name="Zwiers L.-H."/>
            <person name="Turgeon B."/>
            <person name="Goodwin S."/>
            <person name="Spatafora J."/>
            <person name="Crous P."/>
            <person name="Grigoriev I."/>
        </authorList>
    </citation>
    <scope>NUCLEOTIDE SEQUENCE</scope>
    <source>
        <strain evidence="15">CBS 122368</strain>
    </source>
</reference>
<dbReference type="Pfam" id="PF05207">
    <property type="entry name" value="Zn_ribbon_CSL"/>
    <property type="match status" value="1"/>
</dbReference>
<accession>A0A6A6HWY2</accession>
<name>A0A6A6HWY2_9PLEO</name>
<comment type="function">
    <text evidence="1">Required for the first step of diphthamide biosynthesis, the transfer of 3-amino-3-carboxypropyl from S-adenosyl-L-methionine to a histidine residue. Diphthamide is a post-translational modification of histidine which occurs in elongation factor 2.</text>
</comment>
<evidence type="ECO:0000256" key="2">
    <source>
        <dbReference type="ARBA" id="ARBA00004123"/>
    </source>
</evidence>
<evidence type="ECO:0000256" key="12">
    <source>
        <dbReference type="SAM" id="MobiDB-lite"/>
    </source>
</evidence>
<keyword evidence="7" id="KW-0963">Cytoplasm</keyword>
<dbReference type="InterPro" id="IPR036671">
    <property type="entry name" value="DPH_MB_sf"/>
</dbReference>
<dbReference type="EMBL" id="ML987207">
    <property type="protein sequence ID" value="KAF2242586.1"/>
    <property type="molecule type" value="Genomic_DNA"/>
</dbReference>
<gene>
    <name evidence="15" type="ORF">BU26DRAFT_128928</name>
</gene>
<comment type="similarity">
    <text evidence="5">Belongs to the DPH4 family.</text>
</comment>
<evidence type="ECO:0000256" key="3">
    <source>
        <dbReference type="ARBA" id="ARBA00004496"/>
    </source>
</evidence>
<dbReference type="Gene3D" id="1.10.287.110">
    <property type="entry name" value="DnaJ domain"/>
    <property type="match status" value="1"/>
</dbReference>
<dbReference type="OrthoDB" id="445556at2759"/>
<evidence type="ECO:0000259" key="14">
    <source>
        <dbReference type="PROSITE" id="PS51074"/>
    </source>
</evidence>
<dbReference type="SUPFAM" id="SSF46565">
    <property type="entry name" value="Chaperone J-domain"/>
    <property type="match status" value="1"/>
</dbReference>
<dbReference type="GO" id="GO:0005737">
    <property type="term" value="C:cytoplasm"/>
    <property type="evidence" value="ECO:0007669"/>
    <property type="project" value="UniProtKB-SubCell"/>
</dbReference>
<sequence>MVQMLYTQNYYSVLGLASPTLRSSSSDNNASASLSASLSPTAIRRAYKTALLSAHPDKAAQGSTVAGQMHTQHVVGGGVETRGAARPERSAEGTGKGTHTYTVDDVKQAFSVLGDAARKREYDRWLAAQPLHGSRGDGSGSGMGRDFVLGLEVLDLSDFEVVARDCSSEEGGTPTSFSGEGDDEVQWVRPCRCGAEKGFRISEGELVDVERRGGREVLVGCEGCSLWVRVGFEVEVEER</sequence>
<dbReference type="Proteomes" id="UP000800094">
    <property type="component" value="Unassembled WGS sequence"/>
</dbReference>
<evidence type="ECO:0000256" key="8">
    <source>
        <dbReference type="ARBA" id="ARBA00022723"/>
    </source>
</evidence>